<dbReference type="Pfam" id="PF00083">
    <property type="entry name" value="Sugar_tr"/>
    <property type="match status" value="1"/>
</dbReference>
<keyword evidence="3 6" id="KW-0812">Transmembrane</keyword>
<feature type="transmembrane region" description="Helical" evidence="6">
    <location>
        <begin position="9"/>
        <end position="29"/>
    </location>
</feature>
<dbReference type="Gene3D" id="1.20.1250.20">
    <property type="entry name" value="MFS general substrate transporter like domains"/>
    <property type="match status" value="1"/>
</dbReference>
<gene>
    <name evidence="8" type="ORF">WJX84_007724</name>
</gene>
<dbReference type="EMBL" id="JALJOV010001351">
    <property type="protein sequence ID" value="KAK9849258.1"/>
    <property type="molecule type" value="Genomic_DNA"/>
</dbReference>
<dbReference type="GO" id="GO:0005351">
    <property type="term" value="F:carbohydrate:proton symporter activity"/>
    <property type="evidence" value="ECO:0007669"/>
    <property type="project" value="TreeGrafter"/>
</dbReference>
<dbReference type="PROSITE" id="PS50850">
    <property type="entry name" value="MFS"/>
    <property type="match status" value="1"/>
</dbReference>
<feature type="transmembrane region" description="Helical" evidence="6">
    <location>
        <begin position="81"/>
        <end position="99"/>
    </location>
</feature>
<evidence type="ECO:0000313" key="8">
    <source>
        <dbReference type="EMBL" id="KAK9849258.1"/>
    </source>
</evidence>
<evidence type="ECO:0000256" key="4">
    <source>
        <dbReference type="ARBA" id="ARBA00022989"/>
    </source>
</evidence>
<feature type="transmembrane region" description="Helical" evidence="6">
    <location>
        <begin position="49"/>
        <end position="69"/>
    </location>
</feature>
<feature type="domain" description="Major facilitator superfamily (MFS) profile" evidence="7">
    <location>
        <begin position="14"/>
        <end position="246"/>
    </location>
</feature>
<dbReference type="SUPFAM" id="SSF103473">
    <property type="entry name" value="MFS general substrate transporter"/>
    <property type="match status" value="1"/>
</dbReference>
<dbReference type="InterPro" id="IPR050360">
    <property type="entry name" value="MFS_Sugar_Transporters"/>
</dbReference>
<dbReference type="InterPro" id="IPR005828">
    <property type="entry name" value="MFS_sugar_transport-like"/>
</dbReference>
<evidence type="ECO:0000256" key="2">
    <source>
        <dbReference type="ARBA" id="ARBA00010992"/>
    </source>
</evidence>
<evidence type="ECO:0000256" key="3">
    <source>
        <dbReference type="ARBA" id="ARBA00022692"/>
    </source>
</evidence>
<dbReference type="InterPro" id="IPR036259">
    <property type="entry name" value="MFS_trans_sf"/>
</dbReference>
<organism evidence="8 9">
    <name type="scientific">Apatococcus fuscideae</name>
    <dbReference type="NCBI Taxonomy" id="2026836"/>
    <lineage>
        <taxon>Eukaryota</taxon>
        <taxon>Viridiplantae</taxon>
        <taxon>Chlorophyta</taxon>
        <taxon>core chlorophytes</taxon>
        <taxon>Trebouxiophyceae</taxon>
        <taxon>Chlorellales</taxon>
        <taxon>Chlorellaceae</taxon>
        <taxon>Apatococcus</taxon>
    </lineage>
</organism>
<keyword evidence="5 6" id="KW-0472">Membrane</keyword>
<dbReference type="PANTHER" id="PTHR48022">
    <property type="entry name" value="PLASTIDIC GLUCOSE TRANSPORTER 4"/>
    <property type="match status" value="1"/>
</dbReference>
<sequence length="246" mass="25733">MGRFDQYPLALYVAVLVSLLGAFQTGYHFGILNTALHFISQDLRFTLEGGGAIVTSALLLGGALGALTAGQTADILGLKRAVSSNNLLLALGCLIGSLAQGINGLTLGRLITGIGSGAATVYVPRYIAEISPPSIRGSLSSCNQLLVCVGSLVAFMIGLPYASKTDYRFGIGGIDIAWWRAMQAAGIIPALLQAASMVSCPESPVWLDMAHQPDEAQKYHMDSTKRALSLARVLARSAAAHCSHTS</sequence>
<accession>A0AAW1SLZ3</accession>
<comment type="subcellular location">
    <subcellularLocation>
        <location evidence="1">Membrane</location>
        <topology evidence="1">Multi-pass membrane protein</topology>
    </subcellularLocation>
</comment>
<dbReference type="PANTHER" id="PTHR48022:SF2">
    <property type="entry name" value="PLASTIDIC GLUCOSE TRANSPORTER 4"/>
    <property type="match status" value="1"/>
</dbReference>
<evidence type="ECO:0000256" key="6">
    <source>
        <dbReference type="SAM" id="Phobius"/>
    </source>
</evidence>
<comment type="similarity">
    <text evidence="2">Belongs to the major facilitator superfamily. Sugar transporter (TC 2.A.1.1) family.</text>
</comment>
<evidence type="ECO:0000256" key="5">
    <source>
        <dbReference type="ARBA" id="ARBA00023136"/>
    </source>
</evidence>
<dbReference type="AlphaFoldDB" id="A0AAW1SLZ3"/>
<keyword evidence="4 6" id="KW-1133">Transmembrane helix</keyword>
<dbReference type="PROSITE" id="PS00217">
    <property type="entry name" value="SUGAR_TRANSPORT_2"/>
    <property type="match status" value="1"/>
</dbReference>
<evidence type="ECO:0000259" key="7">
    <source>
        <dbReference type="PROSITE" id="PS50850"/>
    </source>
</evidence>
<dbReference type="GO" id="GO:0016020">
    <property type="term" value="C:membrane"/>
    <property type="evidence" value="ECO:0007669"/>
    <property type="project" value="UniProtKB-SubCell"/>
</dbReference>
<dbReference type="InterPro" id="IPR005829">
    <property type="entry name" value="Sugar_transporter_CS"/>
</dbReference>
<keyword evidence="9" id="KW-1185">Reference proteome</keyword>
<name>A0AAW1SLZ3_9CHLO</name>
<evidence type="ECO:0000313" key="9">
    <source>
        <dbReference type="Proteomes" id="UP001485043"/>
    </source>
</evidence>
<proteinExistence type="inferred from homology"/>
<dbReference type="Proteomes" id="UP001485043">
    <property type="component" value="Unassembled WGS sequence"/>
</dbReference>
<protein>
    <recommendedName>
        <fullName evidence="7">Major facilitator superfamily (MFS) profile domain-containing protein</fullName>
    </recommendedName>
</protein>
<comment type="caution">
    <text evidence="8">The sequence shown here is derived from an EMBL/GenBank/DDBJ whole genome shotgun (WGS) entry which is preliminary data.</text>
</comment>
<reference evidence="8 9" key="1">
    <citation type="journal article" date="2024" name="Nat. Commun.">
        <title>Phylogenomics reveals the evolutionary origins of lichenization in chlorophyte algae.</title>
        <authorList>
            <person name="Puginier C."/>
            <person name="Libourel C."/>
            <person name="Otte J."/>
            <person name="Skaloud P."/>
            <person name="Haon M."/>
            <person name="Grisel S."/>
            <person name="Petersen M."/>
            <person name="Berrin J.G."/>
            <person name="Delaux P.M."/>
            <person name="Dal Grande F."/>
            <person name="Keller J."/>
        </authorList>
    </citation>
    <scope>NUCLEOTIDE SEQUENCE [LARGE SCALE GENOMIC DNA]</scope>
    <source>
        <strain evidence="8 9">SAG 2523</strain>
    </source>
</reference>
<dbReference type="InterPro" id="IPR020846">
    <property type="entry name" value="MFS_dom"/>
</dbReference>
<evidence type="ECO:0000256" key="1">
    <source>
        <dbReference type="ARBA" id="ARBA00004141"/>
    </source>
</evidence>